<evidence type="ECO:0000313" key="2">
    <source>
        <dbReference type="Proteomes" id="UP000886998"/>
    </source>
</evidence>
<name>A0A8X7BZ78_9ARAC</name>
<dbReference type="AlphaFoldDB" id="A0A8X7BZ78"/>
<dbReference type="Proteomes" id="UP000886998">
    <property type="component" value="Unassembled WGS sequence"/>
</dbReference>
<comment type="caution">
    <text evidence="1">The sequence shown here is derived from an EMBL/GenBank/DDBJ whole genome shotgun (WGS) entry which is preliminary data.</text>
</comment>
<keyword evidence="2" id="KW-1185">Reference proteome</keyword>
<reference evidence="1" key="1">
    <citation type="submission" date="2020-08" db="EMBL/GenBank/DDBJ databases">
        <title>Multicomponent nature underlies the extraordinary mechanical properties of spider dragline silk.</title>
        <authorList>
            <person name="Kono N."/>
            <person name="Nakamura H."/>
            <person name="Mori M."/>
            <person name="Yoshida Y."/>
            <person name="Ohtoshi R."/>
            <person name="Malay A.D."/>
            <person name="Moran D.A.P."/>
            <person name="Tomita M."/>
            <person name="Numata K."/>
            <person name="Arakawa K."/>
        </authorList>
    </citation>
    <scope>NUCLEOTIDE SEQUENCE</scope>
</reference>
<protein>
    <submittedName>
        <fullName evidence="1">Uncharacterized protein</fullName>
    </submittedName>
</protein>
<organism evidence="1 2">
    <name type="scientific">Trichonephila inaurata madagascariensis</name>
    <dbReference type="NCBI Taxonomy" id="2747483"/>
    <lineage>
        <taxon>Eukaryota</taxon>
        <taxon>Metazoa</taxon>
        <taxon>Ecdysozoa</taxon>
        <taxon>Arthropoda</taxon>
        <taxon>Chelicerata</taxon>
        <taxon>Arachnida</taxon>
        <taxon>Araneae</taxon>
        <taxon>Araneomorphae</taxon>
        <taxon>Entelegynae</taxon>
        <taxon>Araneoidea</taxon>
        <taxon>Nephilidae</taxon>
        <taxon>Trichonephila</taxon>
        <taxon>Trichonephila inaurata</taxon>
    </lineage>
</organism>
<proteinExistence type="predicted"/>
<evidence type="ECO:0000313" key="1">
    <source>
        <dbReference type="EMBL" id="GFY50641.1"/>
    </source>
</evidence>
<dbReference type="EMBL" id="BMAV01007617">
    <property type="protein sequence ID" value="GFY50641.1"/>
    <property type="molecule type" value="Genomic_DNA"/>
</dbReference>
<sequence>MRGCPYSKYGNALLNADLVISKANRLLENLDRAPPSILGSMVCGIVPLKDCIFLRNQSACMGVHNQQQSIYNPTCRVNLSHVRKNSENALPHTKILSCTYYVLTLAFVAKCLFSDVSRLTIKRLLFDKMENGTQRRQSDVVQF</sequence>
<accession>A0A8X7BZ78</accession>
<gene>
    <name evidence="1" type="ORF">TNIN_379711</name>
</gene>